<keyword evidence="10" id="KW-0511">Multifunctional enzyme</keyword>
<feature type="compositionally biased region" description="Basic and acidic residues" evidence="16">
    <location>
        <begin position="719"/>
        <end position="735"/>
    </location>
</feature>
<evidence type="ECO:0000256" key="9">
    <source>
        <dbReference type="ARBA" id="ARBA00023239"/>
    </source>
</evidence>
<comment type="cofactor">
    <cofactor evidence="13">
        <name>Cu(2+)</name>
        <dbReference type="ChEBI" id="CHEBI:29036"/>
    </cofactor>
    <text evidence="13">Binds 2 Cu(2+) ions per subunit.</text>
</comment>
<feature type="disulfide bond" evidence="14">
    <location>
        <begin position="158"/>
        <end position="265"/>
    </location>
</feature>
<dbReference type="GO" id="GO:0004598">
    <property type="term" value="F:peptidylamidoglycolate lyase activity"/>
    <property type="evidence" value="ECO:0007669"/>
    <property type="project" value="UniProtKB-EC"/>
</dbReference>
<dbReference type="GO" id="GO:0005576">
    <property type="term" value="C:extracellular region"/>
    <property type="evidence" value="ECO:0007669"/>
    <property type="project" value="UniProtKB-SubCell"/>
</dbReference>
<keyword evidence="4 13" id="KW-0479">Metal-binding</keyword>
<feature type="disulfide bond" evidence="14">
    <location>
        <begin position="485"/>
        <end position="506"/>
    </location>
</feature>
<evidence type="ECO:0008006" key="21">
    <source>
        <dbReference type="Google" id="ProtNLM"/>
    </source>
</evidence>
<comment type="cofactor">
    <cofactor evidence="13">
        <name>Zn(2+)</name>
        <dbReference type="ChEBI" id="CHEBI:29105"/>
    </cofactor>
    <text evidence="13">Binds one Zn(2+) ion per subunit.</text>
</comment>
<protein>
    <recommendedName>
        <fullName evidence="21">Peptidylglycine alpha-amidating monooxygenase</fullName>
    </recommendedName>
</protein>
<dbReference type="PRINTS" id="PR00790">
    <property type="entry name" value="PAMONOXGNASE"/>
</dbReference>
<evidence type="ECO:0000256" key="4">
    <source>
        <dbReference type="ARBA" id="ARBA00022723"/>
    </source>
</evidence>
<dbReference type="Gene3D" id="2.60.120.310">
    <property type="entry name" value="Copper type II, ascorbate-dependent monooxygenase, N-terminal domain"/>
    <property type="match status" value="1"/>
</dbReference>
<comment type="catalytic activity">
    <reaction evidence="11">
        <text>a [peptide]-C-terminal glycine + 2 L-ascorbate + O2 = a [peptide]-C-terminal (2S)-2-hydroxyglycine + 2 monodehydro-L-ascorbate radical + H2O</text>
        <dbReference type="Rhea" id="RHEA:21452"/>
        <dbReference type="Rhea" id="RHEA-COMP:13486"/>
        <dbReference type="Rhea" id="RHEA-COMP:15321"/>
        <dbReference type="ChEBI" id="CHEBI:15377"/>
        <dbReference type="ChEBI" id="CHEBI:15379"/>
        <dbReference type="ChEBI" id="CHEBI:38290"/>
        <dbReference type="ChEBI" id="CHEBI:59513"/>
        <dbReference type="ChEBI" id="CHEBI:137000"/>
        <dbReference type="ChEBI" id="CHEBI:142768"/>
        <dbReference type="EC" id="1.14.17.3"/>
    </reaction>
</comment>
<dbReference type="PANTHER" id="PTHR10680:SF14">
    <property type="entry name" value="PEPTIDYL-GLYCINE ALPHA-AMIDATING MONOOXYGENASE"/>
    <property type="match status" value="1"/>
</dbReference>
<dbReference type="InterPro" id="IPR011042">
    <property type="entry name" value="6-blade_b-propeller_TolB-like"/>
</dbReference>
<dbReference type="PROSITE" id="PS51125">
    <property type="entry name" value="NHL"/>
    <property type="match status" value="4"/>
</dbReference>
<feature type="binding site" evidence="13">
    <location>
        <position position="245"/>
    </location>
    <ligand>
        <name>Cu(2+)</name>
        <dbReference type="ChEBI" id="CHEBI:29036"/>
        <label>1</label>
        <note>catalytic</note>
    </ligand>
</feature>
<evidence type="ECO:0000256" key="6">
    <source>
        <dbReference type="ARBA" id="ARBA00022737"/>
    </source>
</evidence>
<dbReference type="AlphaFoldDB" id="A0A8C4Z159"/>
<evidence type="ECO:0000256" key="3">
    <source>
        <dbReference type="ARBA" id="ARBA00010263"/>
    </source>
</evidence>
<evidence type="ECO:0000256" key="14">
    <source>
        <dbReference type="PIRSR" id="PIRSR600720-3"/>
    </source>
</evidence>
<evidence type="ECO:0000256" key="1">
    <source>
        <dbReference type="ARBA" id="ARBA00000686"/>
    </source>
</evidence>
<dbReference type="InterPro" id="IPR000323">
    <property type="entry name" value="Cu2_ascorb_mOase_N"/>
</dbReference>
<dbReference type="Pfam" id="PF01082">
    <property type="entry name" value="Cu2_monooxygen"/>
    <property type="match status" value="1"/>
</dbReference>
<dbReference type="Gene3D" id="2.120.10.30">
    <property type="entry name" value="TolB, C-terminal domain"/>
    <property type="match status" value="1"/>
</dbReference>
<dbReference type="Pfam" id="PF01436">
    <property type="entry name" value="NHL"/>
    <property type="match status" value="2"/>
</dbReference>
<keyword evidence="8" id="KW-0325">Glycoprotein</keyword>
<feature type="binding site" evidence="13">
    <location>
        <position position="36"/>
    </location>
    <ligand>
        <name>Cu(2+)</name>
        <dbReference type="ChEBI" id="CHEBI:29036"/>
        <label>1</label>
        <note>catalytic</note>
    </ligand>
</feature>
<dbReference type="SUPFAM" id="SSF101898">
    <property type="entry name" value="NHL repeat"/>
    <property type="match status" value="1"/>
</dbReference>
<comment type="catalytic activity">
    <reaction evidence="1">
        <text>a [peptide]-C-terminal (2S)-2-hydroxyglycine = a [peptide]-C-terminal amide + glyoxylate</text>
        <dbReference type="Rhea" id="RHEA:20924"/>
        <dbReference type="Rhea" id="RHEA-COMP:13485"/>
        <dbReference type="Rhea" id="RHEA-COMP:15321"/>
        <dbReference type="ChEBI" id="CHEBI:36655"/>
        <dbReference type="ChEBI" id="CHEBI:137001"/>
        <dbReference type="ChEBI" id="CHEBI:142768"/>
        <dbReference type="EC" id="4.3.2.5"/>
    </reaction>
</comment>
<reference evidence="19" key="1">
    <citation type="submission" date="2025-08" db="UniProtKB">
        <authorList>
            <consortium name="Ensembl"/>
        </authorList>
    </citation>
    <scope>IDENTIFICATION</scope>
</reference>
<evidence type="ECO:0000313" key="19">
    <source>
        <dbReference type="Ensembl" id="ENSGMOP00000003481.2"/>
    </source>
</evidence>
<dbReference type="Pfam" id="PF03712">
    <property type="entry name" value="Cu2_monoox_C"/>
    <property type="match status" value="1"/>
</dbReference>
<dbReference type="GO" id="GO:0016020">
    <property type="term" value="C:membrane"/>
    <property type="evidence" value="ECO:0007669"/>
    <property type="project" value="InterPro"/>
</dbReference>
<dbReference type="PANTHER" id="PTHR10680">
    <property type="entry name" value="PEPTIDYL-GLYCINE ALPHA-AMIDATING MONOOXYGENASE"/>
    <property type="match status" value="1"/>
</dbReference>
<name>A0A8C4Z159_GADMO</name>
<feature type="binding site" evidence="13">
    <location>
        <position position="640"/>
    </location>
    <ligand>
        <name>Ca(2+)</name>
        <dbReference type="ChEBI" id="CHEBI:29108"/>
        <note>structural</note>
    </ligand>
</feature>
<dbReference type="GO" id="GO:0004504">
    <property type="term" value="F:peptidylglycine monooxygenase activity"/>
    <property type="evidence" value="ECO:0007669"/>
    <property type="project" value="UniProtKB-EC"/>
</dbReference>
<feature type="binding site" evidence="13">
    <location>
        <position position="371"/>
    </location>
    <ligand>
        <name>Ca(2+)</name>
        <dbReference type="ChEBI" id="CHEBI:29108"/>
        <note>structural</note>
    </ligand>
</feature>
<evidence type="ECO:0000256" key="13">
    <source>
        <dbReference type="PIRSR" id="PIRSR600720-2"/>
    </source>
</evidence>
<feature type="domain" description="Copper type II ascorbate-dependent monooxygenase N-terminal" evidence="17">
    <location>
        <begin position="22"/>
        <end position="109"/>
    </location>
</feature>
<feature type="binding site" evidence="13">
    <location>
        <position position="173"/>
    </location>
    <ligand>
        <name>Cu(2+)</name>
        <dbReference type="ChEBI" id="CHEBI:29036"/>
        <label>1</label>
        <note>catalytic</note>
    </ligand>
</feature>
<keyword evidence="7 14" id="KW-1015">Disulfide bond</keyword>
<feature type="binding site" evidence="12">
    <location>
        <position position="556"/>
    </location>
    <ligand>
        <name>a protein</name>
        <dbReference type="ChEBI" id="CHEBI:16541"/>
    </ligand>
    <ligandPart>
        <name>C-terminal Xaa-(2S)-2-hydroxyglycine residue</name>
        <dbReference type="ChEBI" id="CHEBI:142768"/>
    </ligandPart>
</feature>
<dbReference type="InterPro" id="IPR001258">
    <property type="entry name" value="NHL_repeat"/>
</dbReference>
<comment type="similarity">
    <text evidence="3">In the N-terminal section; belongs to the copper type II ascorbate-dependent monooxygenase family.</text>
</comment>
<evidence type="ECO:0000313" key="20">
    <source>
        <dbReference type="Proteomes" id="UP000694546"/>
    </source>
</evidence>
<feature type="binding site" evidence="13">
    <location>
        <position position="639"/>
    </location>
    <ligand>
        <name>Zn(2+)</name>
        <dbReference type="ChEBI" id="CHEBI:29105"/>
        <note>catalytic</note>
    </ligand>
</feature>
<dbReference type="InterPro" id="IPR008977">
    <property type="entry name" value="PHM/PNGase_F_dom_sf"/>
</dbReference>
<dbReference type="SUPFAM" id="SSF49742">
    <property type="entry name" value="PHM/PNGase F"/>
    <property type="match status" value="2"/>
</dbReference>
<dbReference type="Proteomes" id="UP000694546">
    <property type="component" value="Chromosome 4"/>
</dbReference>
<keyword evidence="9" id="KW-0456">Lyase</keyword>
<feature type="repeat" description="NHL" evidence="15">
    <location>
        <begin position="531"/>
        <end position="567"/>
    </location>
</feature>
<dbReference type="GeneTree" id="ENSGT00940000156369"/>
<proteinExistence type="inferred from homology"/>
<feature type="repeat" description="NHL" evidence="15">
    <location>
        <begin position="632"/>
        <end position="665"/>
    </location>
</feature>
<feature type="binding site" evidence="13">
    <location>
        <position position="436"/>
    </location>
    <ligand>
        <name>Zn(2+)</name>
        <dbReference type="ChEBI" id="CHEBI:29105"/>
        <note>catalytic</note>
    </ligand>
</feature>
<evidence type="ECO:0000256" key="12">
    <source>
        <dbReference type="PIRSR" id="PIRSR600720-1"/>
    </source>
</evidence>
<dbReference type="InterPro" id="IPR014784">
    <property type="entry name" value="Cu2_ascorb_mOase-like_C"/>
</dbReference>
<evidence type="ECO:0000256" key="15">
    <source>
        <dbReference type="PROSITE-ProRule" id="PRU00504"/>
    </source>
</evidence>
<evidence type="ECO:0000256" key="7">
    <source>
        <dbReference type="ARBA" id="ARBA00023157"/>
    </source>
</evidence>
<feature type="binding site" evidence="13">
    <location>
        <position position="175"/>
    </location>
    <ligand>
        <name>Cu(2+)</name>
        <dbReference type="ChEBI" id="CHEBI:29036"/>
        <label>1</label>
        <note>catalytic</note>
    </ligand>
</feature>
<comment type="similarity">
    <text evidence="2">In the C-terminal section; belongs to the peptidyl-alpha-hydroxyglycine alpha-amidating lyase family.</text>
</comment>
<evidence type="ECO:0000256" key="16">
    <source>
        <dbReference type="SAM" id="MobiDB-lite"/>
    </source>
</evidence>
<feature type="binding site" evidence="13">
    <location>
        <position position="37"/>
    </location>
    <ligand>
        <name>Cu(2+)</name>
        <dbReference type="ChEBI" id="CHEBI:29036"/>
        <label>1</label>
        <note>catalytic</note>
    </ligand>
</feature>
<accession>A0A8C4Z159</accession>
<dbReference type="Ensembl" id="ENSGMOT00000003584.2">
    <property type="protein sequence ID" value="ENSGMOP00000003481.2"/>
    <property type="gene ID" value="ENSGMOG00000003243.2"/>
</dbReference>
<keyword evidence="13" id="KW-0106">Calcium</keyword>
<dbReference type="GO" id="GO:0006518">
    <property type="term" value="P:peptide metabolic process"/>
    <property type="evidence" value="ECO:0007669"/>
    <property type="project" value="InterPro"/>
</dbReference>
<feature type="binding site" evidence="13">
    <location>
        <position position="103"/>
    </location>
    <ligand>
        <name>Cu(2+)</name>
        <dbReference type="ChEBI" id="CHEBI:29036"/>
        <label>1</label>
        <note>catalytic</note>
    </ligand>
</feature>
<feature type="binding site" evidence="13">
    <location>
        <position position="540"/>
    </location>
    <ligand>
        <name>Zn(2+)</name>
        <dbReference type="ChEBI" id="CHEBI:29105"/>
        <note>catalytic</note>
    </ligand>
</feature>
<keyword evidence="13" id="KW-0186">Copper</keyword>
<dbReference type="Gene3D" id="2.60.120.230">
    <property type="match status" value="1"/>
</dbReference>
<evidence type="ECO:0000256" key="8">
    <source>
        <dbReference type="ARBA" id="ARBA00023180"/>
    </source>
</evidence>
<feature type="disulfide bond" evidence="14">
    <location>
        <begin position="552"/>
        <end position="563"/>
    </location>
</feature>
<dbReference type="InterPro" id="IPR024548">
    <property type="entry name" value="Cu2_monoox_C"/>
</dbReference>
<feature type="domain" description="Copper type II ascorbate-dependent monooxygenase C-terminal" evidence="18">
    <location>
        <begin position="132"/>
        <end position="277"/>
    </location>
</feature>
<evidence type="ECO:0000256" key="2">
    <source>
        <dbReference type="ARBA" id="ARBA00006026"/>
    </source>
</evidence>
<evidence type="ECO:0000259" key="18">
    <source>
        <dbReference type="Pfam" id="PF03712"/>
    </source>
</evidence>
<evidence type="ECO:0000256" key="10">
    <source>
        <dbReference type="ARBA" id="ARBA00023268"/>
    </source>
</evidence>
<dbReference type="InterPro" id="IPR000720">
    <property type="entry name" value="PHM/PAL"/>
</dbReference>
<reference evidence="19" key="2">
    <citation type="submission" date="2025-09" db="UniProtKB">
        <authorList>
            <consortium name="Ensembl"/>
        </authorList>
    </citation>
    <scope>IDENTIFICATION</scope>
</reference>
<organism evidence="19 20">
    <name type="scientific">Gadus morhua</name>
    <name type="common">Atlantic cod</name>
    <dbReference type="NCBI Taxonomy" id="8049"/>
    <lineage>
        <taxon>Eukaryota</taxon>
        <taxon>Metazoa</taxon>
        <taxon>Chordata</taxon>
        <taxon>Craniata</taxon>
        <taxon>Vertebrata</taxon>
        <taxon>Euteleostomi</taxon>
        <taxon>Actinopterygii</taxon>
        <taxon>Neopterygii</taxon>
        <taxon>Teleostei</taxon>
        <taxon>Neoteleostei</taxon>
        <taxon>Acanthomorphata</taxon>
        <taxon>Zeiogadaria</taxon>
        <taxon>Gadariae</taxon>
        <taxon>Gadiformes</taxon>
        <taxon>Gadoidei</taxon>
        <taxon>Gadidae</taxon>
        <taxon>Gadus</taxon>
    </lineage>
</organism>
<keyword evidence="20" id="KW-1185">Reference proteome</keyword>
<evidence type="ECO:0000256" key="5">
    <source>
        <dbReference type="ARBA" id="ARBA00022729"/>
    </source>
</evidence>
<feature type="binding site" evidence="12">
    <location>
        <position position="384"/>
    </location>
    <ligand>
        <name>a protein</name>
        <dbReference type="ChEBI" id="CHEBI:16541"/>
    </ligand>
    <ligandPart>
        <name>C-terminal Xaa-(2S)-2-hydroxyglycine residue</name>
        <dbReference type="ChEBI" id="CHEBI:142768"/>
    </ligandPart>
</feature>
<sequence>MVLNHGFKPNIINVITLPLPPFLVDFVPHARMDTAHHMLLYGCQTPVSTSGYWDCGSVKGICEDEASIMYAWARNAPPTKLPKDVGFRVGGNSGITHFVLQIHYGNIKAFEDNHKDCSGLTLQMTTKRQQFIAGIYLMMSMDTIISPGNKVTNADIACTYDSYPIYPFAFRTHTHHLGKEVIGYRIRNGRWTLIGRQSPQLPQAFYPASKDIEVKFGDTIASRCVFTGEGRTSKTYIGGTADDEMCNYYIMYYMESRHATPFMSCMEPGSAELFRHMPVLPALPVPVESHDMMSRVMSGHKTVTLLAIPRQSGLRDKKARDKHCISALQIFQMRMSHHAHTRTSWLTMTSTHEEVTAWPEVKLQLGQVSGLALDSYGNLVIFHRGDHHWGVNSFDNIARYQHRSKGPIQQSTILVVDQVKGEILKASGRNTFYLPHGITTDKENNYWVTDVALHQVFKLSSQQRDVPLVELGEAFTPGSDRRHFCQPTDVAVDPVTGNIYVSDGYCNSRIMKFSAEGQYLSEWGAGSSDRRKRKPFRIPHSLAYLPDRQELCVADRENGRIQCFVADSGEFLKEIKKEEFGGEVYAIAYSPHSGGLIYAVNGESADGYSSPIRGFVIDYSSKDIVNVFRPVDQEFKMPHDIVVTPDDSVFVGDAASGSVFKFTSGNSHRSVKKSGFEFSEMNLFIIHSHICFDIISGKAVGGLNLGNFLATHKGYTRQGFDRLNTEGSDHEKEEDYTTDSENEEYSAPPAPSSSS</sequence>
<feature type="disulfide bond" evidence="14">
    <location>
        <begin position="43"/>
        <end position="62"/>
    </location>
</feature>
<feature type="region of interest" description="Disordered" evidence="16">
    <location>
        <begin position="719"/>
        <end position="755"/>
    </location>
</feature>
<gene>
    <name evidence="19" type="primary">pam</name>
</gene>
<dbReference type="GO" id="GO:0005507">
    <property type="term" value="F:copper ion binding"/>
    <property type="evidence" value="ECO:0007669"/>
    <property type="project" value="InterPro"/>
</dbReference>
<evidence type="ECO:0000256" key="11">
    <source>
        <dbReference type="ARBA" id="ARBA00048431"/>
    </source>
</evidence>
<keyword evidence="5" id="KW-0732">Signal</keyword>
<keyword evidence="13" id="KW-0862">Zinc</keyword>
<keyword evidence="6" id="KW-0677">Repeat</keyword>
<feature type="repeat" description="NHL" evidence="15">
    <location>
        <begin position="476"/>
        <end position="516"/>
    </location>
</feature>
<dbReference type="CDD" id="cd14958">
    <property type="entry name" value="NHL_PAL_like"/>
    <property type="match status" value="1"/>
</dbReference>
<feature type="binding site" evidence="12">
    <location>
        <position position="505"/>
    </location>
    <ligand>
        <name>a protein</name>
        <dbReference type="ChEBI" id="CHEBI:16541"/>
    </ligand>
    <ligandPart>
        <name>C-terminal Xaa-(2S)-2-hydroxyglycine residue</name>
        <dbReference type="ChEBI" id="CHEBI:142768"/>
    </ligandPart>
</feature>
<dbReference type="InterPro" id="IPR036939">
    <property type="entry name" value="Cu2_ascorb_mOase_N_sf"/>
</dbReference>
<feature type="disulfide bond" evidence="14">
    <location>
        <begin position="224"/>
        <end position="246"/>
    </location>
</feature>
<feature type="repeat" description="NHL" evidence="15">
    <location>
        <begin position="421"/>
        <end position="462"/>
    </location>
</feature>
<evidence type="ECO:0000259" key="17">
    <source>
        <dbReference type="Pfam" id="PF01082"/>
    </source>
</evidence>